<comment type="subcellular location">
    <subcellularLocation>
        <location evidence="1">Membrane</location>
        <topology evidence="1">Multi-pass membrane protein</topology>
    </subcellularLocation>
</comment>
<evidence type="ECO:0008006" key="11">
    <source>
        <dbReference type="Google" id="ProtNLM"/>
    </source>
</evidence>
<feature type="transmembrane region" description="Helical" evidence="6">
    <location>
        <begin position="114"/>
        <end position="137"/>
    </location>
</feature>
<evidence type="ECO:0000256" key="3">
    <source>
        <dbReference type="ARBA" id="ARBA00022989"/>
    </source>
</evidence>
<dbReference type="Pfam" id="PF05154">
    <property type="entry name" value="TM2"/>
    <property type="match status" value="1"/>
</dbReference>
<comment type="caution">
    <text evidence="9">The sequence shown here is derived from an EMBL/GenBank/DDBJ whole genome shotgun (WGS) entry which is preliminary data.</text>
</comment>
<feature type="domain" description="TM2" evidence="7">
    <location>
        <begin position="85"/>
        <end position="133"/>
    </location>
</feature>
<protein>
    <recommendedName>
        <fullName evidence="11">TM2 domain-containing protein</fullName>
    </recommendedName>
</protein>
<sequence length="151" mass="16322">MSQPAAQPEPPARSAVPVPQEIPAGWYPDPEGRAQSRYWDGAEWTDQLGPLLPQMQPAQPVHAAPSLASAFVPVATDANGMPVSDRSRLAAALLCFFVGVFGVHRFYVGKVGTGILQLVTFGGFGIWWLADLIVILVGGFRDAQQRLLVNW</sequence>
<evidence type="ECO:0000256" key="5">
    <source>
        <dbReference type="SAM" id="MobiDB-lite"/>
    </source>
</evidence>
<gene>
    <name evidence="9" type="ORF">GCM10009817_21420</name>
</gene>
<evidence type="ECO:0000313" key="10">
    <source>
        <dbReference type="Proteomes" id="UP001500013"/>
    </source>
</evidence>
<reference evidence="9 10" key="1">
    <citation type="journal article" date="2019" name="Int. J. Syst. Evol. Microbiol.">
        <title>The Global Catalogue of Microorganisms (GCM) 10K type strain sequencing project: providing services to taxonomists for standard genome sequencing and annotation.</title>
        <authorList>
            <consortium name="The Broad Institute Genomics Platform"/>
            <consortium name="The Broad Institute Genome Sequencing Center for Infectious Disease"/>
            <person name="Wu L."/>
            <person name="Ma J."/>
        </authorList>
    </citation>
    <scope>NUCLEOTIDE SEQUENCE [LARGE SCALE GENOMIC DNA]</scope>
    <source>
        <strain evidence="9 10">JCM 15628</strain>
    </source>
</reference>
<evidence type="ECO:0000256" key="6">
    <source>
        <dbReference type="SAM" id="Phobius"/>
    </source>
</evidence>
<feature type="domain" description="DUF2510" evidence="8">
    <location>
        <begin position="24"/>
        <end position="52"/>
    </location>
</feature>
<dbReference type="Proteomes" id="UP001500013">
    <property type="component" value="Unassembled WGS sequence"/>
</dbReference>
<keyword evidence="4 6" id="KW-0472">Membrane</keyword>
<dbReference type="PANTHER" id="PTHR21016:SF25">
    <property type="entry name" value="TM2 DOMAIN-CONTAINING PROTEIN DDB_G0277895-RELATED"/>
    <property type="match status" value="1"/>
</dbReference>
<organism evidence="9 10">
    <name type="scientific">Terrabacter lapilli</name>
    <dbReference type="NCBI Taxonomy" id="436231"/>
    <lineage>
        <taxon>Bacteria</taxon>
        <taxon>Bacillati</taxon>
        <taxon>Actinomycetota</taxon>
        <taxon>Actinomycetes</taxon>
        <taxon>Micrococcales</taxon>
        <taxon>Intrasporangiaceae</taxon>
        <taxon>Terrabacter</taxon>
    </lineage>
</organism>
<dbReference type="RefSeq" id="WP_344061744.1">
    <property type="nucleotide sequence ID" value="NZ_BAAAPU010000007.1"/>
</dbReference>
<dbReference type="PANTHER" id="PTHR21016">
    <property type="entry name" value="BETA-AMYLOID BINDING PROTEIN-RELATED"/>
    <property type="match status" value="1"/>
</dbReference>
<evidence type="ECO:0000256" key="2">
    <source>
        <dbReference type="ARBA" id="ARBA00022692"/>
    </source>
</evidence>
<dbReference type="EMBL" id="BAAAPU010000007">
    <property type="protein sequence ID" value="GAA1980312.1"/>
    <property type="molecule type" value="Genomic_DNA"/>
</dbReference>
<feature type="transmembrane region" description="Helical" evidence="6">
    <location>
        <begin position="89"/>
        <end position="108"/>
    </location>
</feature>
<evidence type="ECO:0000313" key="9">
    <source>
        <dbReference type="EMBL" id="GAA1980312.1"/>
    </source>
</evidence>
<evidence type="ECO:0000256" key="4">
    <source>
        <dbReference type="ARBA" id="ARBA00023136"/>
    </source>
</evidence>
<dbReference type="InterPro" id="IPR007829">
    <property type="entry name" value="TM2"/>
</dbReference>
<name>A0ABN2S581_9MICO</name>
<feature type="region of interest" description="Disordered" evidence="5">
    <location>
        <begin position="1"/>
        <end position="33"/>
    </location>
</feature>
<evidence type="ECO:0000259" key="7">
    <source>
        <dbReference type="Pfam" id="PF05154"/>
    </source>
</evidence>
<dbReference type="InterPro" id="IPR050932">
    <property type="entry name" value="TM2D1-3-like"/>
</dbReference>
<keyword evidence="2 6" id="KW-0812">Transmembrane</keyword>
<evidence type="ECO:0000256" key="1">
    <source>
        <dbReference type="ARBA" id="ARBA00004141"/>
    </source>
</evidence>
<dbReference type="InterPro" id="IPR018929">
    <property type="entry name" value="DUF2510"/>
</dbReference>
<proteinExistence type="predicted"/>
<dbReference type="Pfam" id="PF10708">
    <property type="entry name" value="DUF2510"/>
    <property type="match status" value="1"/>
</dbReference>
<keyword evidence="3 6" id="KW-1133">Transmembrane helix</keyword>
<keyword evidence="10" id="KW-1185">Reference proteome</keyword>
<evidence type="ECO:0000259" key="8">
    <source>
        <dbReference type="Pfam" id="PF10708"/>
    </source>
</evidence>
<accession>A0ABN2S581</accession>